<reference evidence="8" key="2">
    <citation type="submission" date="2015-08" db="UniProtKB">
        <authorList>
            <consortium name="WormBaseParasite"/>
        </authorList>
    </citation>
    <scope>IDENTIFICATION</scope>
</reference>
<dbReference type="Pfam" id="PF00400">
    <property type="entry name" value="WD40"/>
    <property type="match status" value="1"/>
</dbReference>
<dbReference type="PANTHER" id="PTHR46200:SF1">
    <property type="entry name" value="GATOR COMPLEX PROTEIN WDR24"/>
    <property type="match status" value="1"/>
</dbReference>
<dbReference type="GO" id="GO:0005774">
    <property type="term" value="C:vacuolar membrane"/>
    <property type="evidence" value="ECO:0007669"/>
    <property type="project" value="TreeGrafter"/>
</dbReference>
<dbReference type="Proteomes" id="UP000035680">
    <property type="component" value="Unassembled WGS sequence"/>
</dbReference>
<dbReference type="GO" id="GO:0005829">
    <property type="term" value="C:cytosol"/>
    <property type="evidence" value="ECO:0007669"/>
    <property type="project" value="TreeGrafter"/>
</dbReference>
<protein>
    <recommendedName>
        <fullName evidence="4">GATOR2 complex protein WDR24</fullName>
    </recommendedName>
</protein>
<evidence type="ECO:0000313" key="7">
    <source>
        <dbReference type="Proteomes" id="UP000035680"/>
    </source>
</evidence>
<dbReference type="InterPro" id="IPR015943">
    <property type="entry name" value="WD40/YVTN_repeat-like_dom_sf"/>
</dbReference>
<evidence type="ECO:0000256" key="6">
    <source>
        <dbReference type="SAM" id="MobiDB-lite"/>
    </source>
</evidence>
<dbReference type="AlphaFoldDB" id="A0A0K0FXG4"/>
<comment type="similarity">
    <text evidence="1">Belongs to the WD repeat WDR24 family.</text>
</comment>
<evidence type="ECO:0000256" key="5">
    <source>
        <dbReference type="PROSITE-ProRule" id="PRU00221"/>
    </source>
</evidence>
<evidence type="ECO:0000313" key="8">
    <source>
        <dbReference type="WBParaSite" id="SVE_1714000.1"/>
    </source>
</evidence>
<dbReference type="PANTHER" id="PTHR46200">
    <property type="entry name" value="GATOR COMPLEX PROTEIN WDR24"/>
    <property type="match status" value="1"/>
</dbReference>
<proteinExistence type="inferred from homology"/>
<dbReference type="WBParaSite" id="SVE_1714000.1">
    <property type="protein sequence ID" value="SVE_1714000.1"/>
    <property type="gene ID" value="SVE_1714000"/>
</dbReference>
<dbReference type="GO" id="GO:1904263">
    <property type="term" value="P:positive regulation of TORC1 signaling"/>
    <property type="evidence" value="ECO:0007669"/>
    <property type="project" value="TreeGrafter"/>
</dbReference>
<keyword evidence="2 5" id="KW-0853">WD repeat</keyword>
<evidence type="ECO:0000256" key="2">
    <source>
        <dbReference type="ARBA" id="ARBA00022574"/>
    </source>
</evidence>
<evidence type="ECO:0000256" key="3">
    <source>
        <dbReference type="ARBA" id="ARBA00022737"/>
    </source>
</evidence>
<feature type="compositionally biased region" description="Basic and acidic residues" evidence="6">
    <location>
        <begin position="539"/>
        <end position="555"/>
    </location>
</feature>
<name>A0A0K0FXG4_STRVS</name>
<dbReference type="SMART" id="SM00320">
    <property type="entry name" value="WD40"/>
    <property type="match status" value="7"/>
</dbReference>
<evidence type="ECO:0000256" key="4">
    <source>
        <dbReference type="ARBA" id="ARBA00040269"/>
    </source>
</evidence>
<feature type="repeat" description="WD" evidence="5">
    <location>
        <begin position="226"/>
        <end position="259"/>
    </location>
</feature>
<dbReference type="GO" id="GO:0061700">
    <property type="term" value="C:GATOR2 complex"/>
    <property type="evidence" value="ECO:0007669"/>
    <property type="project" value="TreeGrafter"/>
</dbReference>
<feature type="region of interest" description="Disordered" evidence="6">
    <location>
        <begin position="503"/>
        <end position="559"/>
    </location>
</feature>
<dbReference type="STRING" id="75913.A0A0K0FXG4"/>
<sequence length="856" mass="98942">MIDSDIMSDDITINSSSSDNEELAIEATEDMCDERYLYKKIVKQNTDSIDTMCVNSDFTKIAVGGKDGLLKVYDFNEESGFTLWRDVRHRRNYKMSMFNTISLSWNKVDESLLASIVPNGTIAVFDLNNNYTDRLFASTATSTATKICFNDFDKNILLSGYTDSNCCLIDLRTEGFAAIYNGSYSPVRDVRFNTNQDFSHNFFVVDDNGMISIWDSRKTSKPLKTIPGHQGTINNIAIHPFNKNIFATGGIDRYIRLWEDNNSVKCLGKIETMFPVYRIAFNPSENNMWKIASSYNTNALGIVHIWDFERPSLPLLSLNEHTNTVSDIVWPNIKKRTLFTAGKDRQIVRHNLNDGKHILRHVNLNGLAISPFDDIAVSISHYKDQLAVTSKRFQKLSGTNKTLDIFKNTFPIIRDKKGSVYIENVFDKFDPHFSTSTLIECAQRYKMYCDYQYTACQYNYQLCTELGDHETADLWQKMSLFLPFVRNESHKLVENHNSSKTITVSGDNDSYYPTSEDLSSESESDIGTLRLVSEDDDENEKKNCENKESKKRVEKEDVEDEDEEYNNQIYFKYGIDLDVELLKLYKQEIKANEQVIVQESPFYELNDTELIEAYKKEKAKSKVWDVTTIKDEIMDPYDPSLLENDENRDCININNILKERVFEELVIDKAIDDDDEFIDEKIKEAKIYNIIESFERRIDFCHEVKLDSSNIVKDIVIRQVEMGKIQFVCTVILIMGDIAASIFSKKQIEKWFLTYIELLRRYQLYRVSAYFINKCPIDSVRALSLQSTSYRLGCNVCKGAPIRSRKCDNCKVFLDYFCRVCERYVQGLFVSCPECFHGVNLFNALIQHVNMNVEGK</sequence>
<reference evidence="7" key="1">
    <citation type="submission" date="2014-07" db="EMBL/GenBank/DDBJ databases">
        <authorList>
            <person name="Martin A.A"/>
            <person name="De Silva N."/>
        </authorList>
    </citation>
    <scope>NUCLEOTIDE SEQUENCE</scope>
</reference>
<keyword evidence="7" id="KW-1185">Reference proteome</keyword>
<evidence type="ECO:0000256" key="1">
    <source>
        <dbReference type="ARBA" id="ARBA00008134"/>
    </source>
</evidence>
<keyword evidence="3" id="KW-0677">Repeat</keyword>
<dbReference type="Gene3D" id="2.130.10.10">
    <property type="entry name" value="YVTN repeat-like/Quinoprotein amine dehydrogenase"/>
    <property type="match status" value="2"/>
</dbReference>
<organism evidence="7 8">
    <name type="scientific">Strongyloides venezuelensis</name>
    <name type="common">Threadworm</name>
    <dbReference type="NCBI Taxonomy" id="75913"/>
    <lineage>
        <taxon>Eukaryota</taxon>
        <taxon>Metazoa</taxon>
        <taxon>Ecdysozoa</taxon>
        <taxon>Nematoda</taxon>
        <taxon>Chromadorea</taxon>
        <taxon>Rhabditida</taxon>
        <taxon>Tylenchina</taxon>
        <taxon>Panagrolaimomorpha</taxon>
        <taxon>Strongyloidoidea</taxon>
        <taxon>Strongyloididae</taxon>
        <taxon>Strongyloides</taxon>
    </lineage>
</organism>
<accession>A0A0K0FXG4</accession>
<feature type="compositionally biased region" description="Polar residues" evidence="6">
    <location>
        <begin position="503"/>
        <end position="513"/>
    </location>
</feature>
<dbReference type="SUPFAM" id="SSF50978">
    <property type="entry name" value="WD40 repeat-like"/>
    <property type="match status" value="1"/>
</dbReference>
<dbReference type="GO" id="GO:0016239">
    <property type="term" value="P:positive regulation of macroautophagy"/>
    <property type="evidence" value="ECO:0007669"/>
    <property type="project" value="TreeGrafter"/>
</dbReference>
<dbReference type="PROSITE" id="PS50294">
    <property type="entry name" value="WD_REPEATS_REGION"/>
    <property type="match status" value="1"/>
</dbReference>
<dbReference type="InterPro" id="IPR001680">
    <property type="entry name" value="WD40_rpt"/>
</dbReference>
<dbReference type="PROSITE" id="PS50082">
    <property type="entry name" value="WD_REPEATS_2"/>
    <property type="match status" value="1"/>
</dbReference>
<dbReference type="InterPro" id="IPR036322">
    <property type="entry name" value="WD40_repeat_dom_sf"/>
</dbReference>
<dbReference type="InterPro" id="IPR037590">
    <property type="entry name" value="WDR24"/>
</dbReference>